<name>A0A644ZFM9_9ZZZZ</name>
<dbReference type="InterPro" id="IPR046749">
    <property type="entry name" value="SHOCT_2"/>
</dbReference>
<accession>A0A644ZFM9</accession>
<comment type="caution">
    <text evidence="2">The sequence shown here is derived from an EMBL/GenBank/DDBJ whole genome shotgun (WGS) entry which is preliminary data.</text>
</comment>
<gene>
    <name evidence="2" type="ORF">SDC9_86280</name>
</gene>
<dbReference type="AlphaFoldDB" id="A0A644ZFM9"/>
<reference evidence="2" key="1">
    <citation type="submission" date="2019-08" db="EMBL/GenBank/DDBJ databases">
        <authorList>
            <person name="Kucharzyk K."/>
            <person name="Murdoch R.W."/>
            <person name="Higgins S."/>
            <person name="Loffler F."/>
        </authorList>
    </citation>
    <scope>NUCLEOTIDE SEQUENCE</scope>
</reference>
<dbReference type="EMBL" id="VSSQ01008717">
    <property type="protein sequence ID" value="MPM39646.1"/>
    <property type="molecule type" value="Genomic_DNA"/>
</dbReference>
<organism evidence="2">
    <name type="scientific">bioreactor metagenome</name>
    <dbReference type="NCBI Taxonomy" id="1076179"/>
    <lineage>
        <taxon>unclassified sequences</taxon>
        <taxon>metagenomes</taxon>
        <taxon>ecological metagenomes</taxon>
    </lineage>
</organism>
<feature type="domain" description="SHOCT-like" evidence="1">
    <location>
        <begin position="1"/>
        <end position="52"/>
    </location>
</feature>
<dbReference type="Pfam" id="PF20612">
    <property type="entry name" value="SHOCT_2"/>
    <property type="match status" value="1"/>
</dbReference>
<evidence type="ECO:0000313" key="2">
    <source>
        <dbReference type="EMBL" id="MPM39646.1"/>
    </source>
</evidence>
<evidence type="ECO:0000259" key="1">
    <source>
        <dbReference type="Pfam" id="PF20612"/>
    </source>
</evidence>
<sequence>MTNAQFEQEMRYRVSMAAANSMLRQGLINQTEYDGFNRLMAEKYRPLIGGLLLKSSVDKHPESS</sequence>
<proteinExistence type="predicted"/>
<protein>
    <recommendedName>
        <fullName evidence="1">SHOCT-like domain-containing protein</fullName>
    </recommendedName>
</protein>